<feature type="domain" description="Enoyl reductase (ER)" evidence="7">
    <location>
        <begin position="10"/>
        <end position="325"/>
    </location>
</feature>
<evidence type="ECO:0000256" key="4">
    <source>
        <dbReference type="ARBA" id="ARBA00022723"/>
    </source>
</evidence>
<comment type="caution">
    <text evidence="8">The sequence shown here is derived from an EMBL/GenBank/DDBJ whole genome shotgun (WGS) entry which is preliminary data.</text>
</comment>
<gene>
    <name evidence="8" type="ORF">H3H39_11820</name>
</gene>
<evidence type="ECO:0000313" key="8">
    <source>
        <dbReference type="EMBL" id="MBA5687733.1"/>
    </source>
</evidence>
<evidence type="ECO:0000259" key="7">
    <source>
        <dbReference type="SMART" id="SM00829"/>
    </source>
</evidence>
<comment type="cofactor">
    <cofactor evidence="1">
        <name>Zn(2+)</name>
        <dbReference type="ChEBI" id="CHEBI:29105"/>
    </cofactor>
</comment>
<reference evidence="8 9" key="1">
    <citation type="submission" date="2020-07" db="EMBL/GenBank/DDBJ databases">
        <title>Novel species isolated from subtropical streams in China.</title>
        <authorList>
            <person name="Lu H."/>
        </authorList>
    </citation>
    <scope>NUCLEOTIDE SEQUENCE [LARGE SCALE GENOMIC DNA]</scope>
    <source>
        <strain evidence="8 9">LX47W</strain>
    </source>
</reference>
<dbReference type="GO" id="GO:0004022">
    <property type="term" value="F:alcohol dehydrogenase (NAD+) activity"/>
    <property type="evidence" value="ECO:0007669"/>
    <property type="project" value="UniProtKB-EC"/>
</dbReference>
<keyword evidence="6" id="KW-0560">Oxidoreductase</keyword>
<dbReference type="PANTHER" id="PTHR42940">
    <property type="entry name" value="ALCOHOL DEHYDROGENASE 1-RELATED"/>
    <property type="match status" value="1"/>
</dbReference>
<keyword evidence="9" id="KW-1185">Reference proteome</keyword>
<dbReference type="PANTHER" id="PTHR42940:SF8">
    <property type="entry name" value="VACUOLAR PROTEIN SORTING-ASSOCIATED PROTEIN 11"/>
    <property type="match status" value="1"/>
</dbReference>
<dbReference type="InterPro" id="IPR013154">
    <property type="entry name" value="ADH-like_N"/>
</dbReference>
<dbReference type="Gene3D" id="3.90.180.10">
    <property type="entry name" value="Medium-chain alcohol dehydrogenases, catalytic domain"/>
    <property type="match status" value="1"/>
</dbReference>
<accession>A0A7W2F9P4</accession>
<dbReference type="GO" id="GO:0008270">
    <property type="term" value="F:zinc ion binding"/>
    <property type="evidence" value="ECO:0007669"/>
    <property type="project" value="InterPro"/>
</dbReference>
<dbReference type="InterPro" id="IPR014187">
    <property type="entry name" value="ADH_Zn_typ-2"/>
</dbReference>
<comment type="similarity">
    <text evidence="2">Belongs to the zinc-containing alcohol dehydrogenase family.</text>
</comment>
<evidence type="ECO:0000256" key="2">
    <source>
        <dbReference type="ARBA" id="ARBA00008072"/>
    </source>
</evidence>
<dbReference type="InterPro" id="IPR002328">
    <property type="entry name" value="ADH_Zn_CS"/>
</dbReference>
<dbReference type="SUPFAM" id="SSF50129">
    <property type="entry name" value="GroES-like"/>
    <property type="match status" value="1"/>
</dbReference>
<evidence type="ECO:0000256" key="3">
    <source>
        <dbReference type="ARBA" id="ARBA00013190"/>
    </source>
</evidence>
<dbReference type="Gene3D" id="3.40.50.720">
    <property type="entry name" value="NAD(P)-binding Rossmann-like Domain"/>
    <property type="match status" value="1"/>
</dbReference>
<dbReference type="Pfam" id="PF08240">
    <property type="entry name" value="ADH_N"/>
    <property type="match status" value="1"/>
</dbReference>
<protein>
    <recommendedName>
        <fullName evidence="3">alcohol dehydrogenase</fullName>
        <ecNumber evidence="3">1.1.1.1</ecNumber>
    </recommendedName>
</protein>
<dbReference type="EMBL" id="JACEZU010000005">
    <property type="protein sequence ID" value="MBA5687733.1"/>
    <property type="molecule type" value="Genomic_DNA"/>
</dbReference>
<keyword evidence="4" id="KW-0479">Metal-binding</keyword>
<dbReference type="Proteomes" id="UP000573499">
    <property type="component" value="Unassembled WGS sequence"/>
</dbReference>
<dbReference type="SMART" id="SM00829">
    <property type="entry name" value="PKS_ER"/>
    <property type="match status" value="1"/>
</dbReference>
<evidence type="ECO:0000256" key="1">
    <source>
        <dbReference type="ARBA" id="ARBA00001947"/>
    </source>
</evidence>
<name>A0A7W2F9P4_9BURK</name>
<evidence type="ECO:0000256" key="5">
    <source>
        <dbReference type="ARBA" id="ARBA00022833"/>
    </source>
</evidence>
<dbReference type="InterPro" id="IPR020843">
    <property type="entry name" value="ER"/>
</dbReference>
<organism evidence="8 9">
    <name type="scientific">Rugamonas apoptosis</name>
    <dbReference type="NCBI Taxonomy" id="2758570"/>
    <lineage>
        <taxon>Bacteria</taxon>
        <taxon>Pseudomonadati</taxon>
        <taxon>Pseudomonadota</taxon>
        <taxon>Betaproteobacteria</taxon>
        <taxon>Burkholderiales</taxon>
        <taxon>Oxalobacteraceae</taxon>
        <taxon>Telluria group</taxon>
        <taxon>Rugamonas</taxon>
    </lineage>
</organism>
<dbReference type="GO" id="GO:0005737">
    <property type="term" value="C:cytoplasm"/>
    <property type="evidence" value="ECO:0007669"/>
    <property type="project" value="TreeGrafter"/>
</dbReference>
<dbReference type="PROSITE" id="PS00059">
    <property type="entry name" value="ADH_ZINC"/>
    <property type="match status" value="1"/>
</dbReference>
<dbReference type="InterPro" id="IPR036291">
    <property type="entry name" value="NAD(P)-bd_dom_sf"/>
</dbReference>
<dbReference type="CDD" id="cd08298">
    <property type="entry name" value="CAD2"/>
    <property type="match status" value="1"/>
</dbReference>
<proteinExistence type="inferred from homology"/>
<keyword evidence="5" id="KW-0862">Zinc</keyword>
<dbReference type="InterPro" id="IPR011032">
    <property type="entry name" value="GroES-like_sf"/>
</dbReference>
<dbReference type="NCBIfam" id="TIGR02822">
    <property type="entry name" value="adh_fam_2"/>
    <property type="match status" value="1"/>
</dbReference>
<dbReference type="SUPFAM" id="SSF51735">
    <property type="entry name" value="NAD(P)-binding Rossmann-fold domains"/>
    <property type="match status" value="1"/>
</dbReference>
<dbReference type="EC" id="1.1.1.1" evidence="3"/>
<dbReference type="AlphaFoldDB" id="A0A7W2F9P4"/>
<evidence type="ECO:0000256" key="6">
    <source>
        <dbReference type="ARBA" id="ARBA00023002"/>
    </source>
</evidence>
<dbReference type="RefSeq" id="WP_182153788.1">
    <property type="nucleotide sequence ID" value="NZ_JACEZU010000005.1"/>
</dbReference>
<evidence type="ECO:0000313" key="9">
    <source>
        <dbReference type="Proteomes" id="UP000573499"/>
    </source>
</evidence>
<sequence length="327" mass="34714">MLAMLLDQPGAPLRAAQLPVPQPGPWQVLLRVSACGVCRTDLHIVDGELPPHHSPVIPGHEVVGRVVACGQQVHDYAIGERVGVAWLGASCGTCPYCARHTENLCDAARFTGYDLDGGYAQYMVADARYIFRLPARYDDVAVAPLLCAGLIGYRAYAMAGDAQRIGLYGFGAAAHLLAQLASQQGRQVYAFTRPGDERSQRFARALGAVWAGAAGETPPAELDAALLFAPDGALVPQALHAVRKGGTVVCAGIHMSDIPSFPYHLLWGERAIRSVANLTRADGEQFFALAQQYRLDASTTTFPLREANAALAALRAGAFDGAAVLVP</sequence>